<accession>A0A3B4TZB5</accession>
<dbReference type="SUPFAM" id="SSF54452">
    <property type="entry name" value="MHC antigen-recognition domain"/>
    <property type="match status" value="1"/>
</dbReference>
<protein>
    <recommendedName>
        <fullName evidence="2">MHC class I-like antigen recognition-like domain-containing protein</fullName>
    </recommendedName>
</protein>
<sequence length="129" mass="14626">MGIPALLMHSWKAFYTGSTGLTEFPEFVAVNVLDDELMGYFDSRTDRFEGKQSWVMEKLGQQYVDRQTDALRGHSPTFKSNIKPVYHNSFTTHTDRRTLPPGFLRYGAGLLTGHRLLLLGPPVTLVSMF</sequence>
<dbReference type="Ensembl" id="ENSSDUT00000011257.1">
    <property type="protein sequence ID" value="ENSSDUP00000011055.1"/>
    <property type="gene ID" value="ENSSDUG00000008065.1"/>
</dbReference>
<dbReference type="Gene3D" id="3.30.500.10">
    <property type="entry name" value="MHC class I-like antigen recognition-like"/>
    <property type="match status" value="1"/>
</dbReference>
<evidence type="ECO:0000259" key="2">
    <source>
        <dbReference type="Pfam" id="PF00129"/>
    </source>
</evidence>
<evidence type="ECO:0000313" key="4">
    <source>
        <dbReference type="Proteomes" id="UP000261420"/>
    </source>
</evidence>
<dbReference type="GO" id="GO:0009897">
    <property type="term" value="C:external side of plasma membrane"/>
    <property type="evidence" value="ECO:0007669"/>
    <property type="project" value="TreeGrafter"/>
</dbReference>
<keyword evidence="4" id="KW-1185">Reference proteome</keyword>
<feature type="domain" description="MHC class I-like antigen recognition-like" evidence="2">
    <location>
        <begin position="9"/>
        <end position="86"/>
    </location>
</feature>
<organism evidence="3 4">
    <name type="scientific">Seriola dumerili</name>
    <name type="common">Greater amberjack</name>
    <name type="synonym">Caranx dumerili</name>
    <dbReference type="NCBI Taxonomy" id="41447"/>
    <lineage>
        <taxon>Eukaryota</taxon>
        <taxon>Metazoa</taxon>
        <taxon>Chordata</taxon>
        <taxon>Craniata</taxon>
        <taxon>Vertebrata</taxon>
        <taxon>Euteleostomi</taxon>
        <taxon>Actinopterygii</taxon>
        <taxon>Neopterygii</taxon>
        <taxon>Teleostei</taxon>
        <taxon>Neoteleostei</taxon>
        <taxon>Acanthomorphata</taxon>
        <taxon>Carangaria</taxon>
        <taxon>Carangiformes</taxon>
        <taxon>Carangidae</taxon>
        <taxon>Seriola</taxon>
    </lineage>
</organism>
<evidence type="ECO:0000313" key="3">
    <source>
        <dbReference type="Ensembl" id="ENSSDUP00000011055.1"/>
    </source>
</evidence>
<name>A0A3B4TZB5_SERDU</name>
<dbReference type="InterPro" id="IPR050208">
    <property type="entry name" value="MHC_class-I_related"/>
</dbReference>
<dbReference type="STRING" id="41447.ENSSDUP00000011055"/>
<dbReference type="PANTHER" id="PTHR16675">
    <property type="entry name" value="MHC CLASS I-RELATED"/>
    <property type="match status" value="1"/>
</dbReference>
<dbReference type="GO" id="GO:0005615">
    <property type="term" value="C:extracellular space"/>
    <property type="evidence" value="ECO:0007669"/>
    <property type="project" value="TreeGrafter"/>
</dbReference>
<reference evidence="3" key="2">
    <citation type="submission" date="2025-09" db="UniProtKB">
        <authorList>
            <consortium name="Ensembl"/>
        </authorList>
    </citation>
    <scope>IDENTIFICATION</scope>
</reference>
<keyword evidence="1" id="KW-0325">Glycoprotein</keyword>
<dbReference type="InterPro" id="IPR011162">
    <property type="entry name" value="MHC_I/II-like_Ag-recog"/>
</dbReference>
<evidence type="ECO:0000256" key="1">
    <source>
        <dbReference type="ARBA" id="ARBA00023180"/>
    </source>
</evidence>
<dbReference type="InterPro" id="IPR011161">
    <property type="entry name" value="MHC_I-like_Ag-recog"/>
</dbReference>
<dbReference type="GO" id="GO:0006955">
    <property type="term" value="P:immune response"/>
    <property type="evidence" value="ECO:0007669"/>
    <property type="project" value="TreeGrafter"/>
</dbReference>
<proteinExistence type="predicted"/>
<dbReference type="Pfam" id="PF00129">
    <property type="entry name" value="MHC_I"/>
    <property type="match status" value="1"/>
</dbReference>
<dbReference type="PANTHER" id="PTHR16675:SF237">
    <property type="entry name" value="MHC CLASS I ANTIGEN TRANSCRIPT VARIANT 1-RELATED"/>
    <property type="match status" value="1"/>
</dbReference>
<reference evidence="3" key="1">
    <citation type="submission" date="2025-08" db="UniProtKB">
        <authorList>
            <consortium name="Ensembl"/>
        </authorList>
    </citation>
    <scope>IDENTIFICATION</scope>
</reference>
<dbReference type="Proteomes" id="UP000261420">
    <property type="component" value="Unplaced"/>
</dbReference>
<dbReference type="InterPro" id="IPR037055">
    <property type="entry name" value="MHC_I-like_Ag-recog_sf"/>
</dbReference>
<dbReference type="AlphaFoldDB" id="A0A3B4TZB5"/>